<dbReference type="NCBIfam" id="TIGR00299">
    <property type="entry name" value="nickel pincer cofactor biosynthesis protein LarC"/>
    <property type="match status" value="1"/>
</dbReference>
<sequence length="392" mass="42672">MSNPPRPERWAYFDCFAGISGDMTLGAMLDAGVDRGALEDVLRRLDLPGFRLETSRVSKEHLTGIKVDFAVDGKQPARNYSDIVALISAAGLPEAVRDLSLNMFRLLAEVEAWVHGQPLEKVHFHELGAADTILDVVGVAFGVETLGITRSFVSPIPQGWGMIAGGHGHMPNPAPATLELLKGFTVYGTDLPGELVTPTGAVILKALGAESELCPSLRLKKVGYGAGSRDLPGHPNLLRLYLGEPLPPAAGIKERVLVLETHIDDMNPELYEPLMGSLFAAGALDVSLAPIQMKKTRPGVRLTVIAPPAAREGLLERLFLDSTTLGVRIQEVERVAARRWQETIRTPYGELLVKVMEYGGHRRVLPEYEACRQLAEKSGLPLLEVYRLVQDS</sequence>
<dbReference type="AlphaFoldDB" id="A0A7V6A371"/>
<dbReference type="GO" id="GO:0016151">
    <property type="term" value="F:nickel cation binding"/>
    <property type="evidence" value="ECO:0007669"/>
    <property type="project" value="UniProtKB-UniRule"/>
</dbReference>
<dbReference type="EMBL" id="DTGR01000101">
    <property type="protein sequence ID" value="HHS29290.1"/>
    <property type="molecule type" value="Genomic_DNA"/>
</dbReference>
<protein>
    <recommendedName>
        <fullName evidence="2">Putative nickel insertion protein</fullName>
    </recommendedName>
</protein>
<dbReference type="Gene3D" id="3.30.70.1380">
    <property type="entry name" value="Transcriptional regulatory protein pf0864 domain like"/>
    <property type="match status" value="1"/>
</dbReference>
<dbReference type="PANTHER" id="PTHR36566:SF1">
    <property type="entry name" value="PYRIDINIUM-3,5-BISTHIOCARBOXYLIC ACID MONONUCLEOTIDE NICKEL INSERTION PROTEIN"/>
    <property type="match status" value="1"/>
</dbReference>
<keyword evidence="2" id="KW-0456">Lyase</keyword>
<keyword evidence="1 2" id="KW-0533">Nickel</keyword>
<comment type="caution">
    <text evidence="3">The sequence shown here is derived from an EMBL/GenBank/DDBJ whole genome shotgun (WGS) entry which is preliminary data.</text>
</comment>
<dbReference type="HAMAP" id="MF_01074">
    <property type="entry name" value="LarC"/>
    <property type="match status" value="1"/>
</dbReference>
<evidence type="ECO:0000256" key="1">
    <source>
        <dbReference type="ARBA" id="ARBA00022596"/>
    </source>
</evidence>
<reference evidence="3" key="1">
    <citation type="journal article" date="2020" name="mSystems">
        <title>Genome- and Community-Level Interaction Insights into Carbon Utilization and Element Cycling Functions of Hydrothermarchaeota in Hydrothermal Sediment.</title>
        <authorList>
            <person name="Zhou Z."/>
            <person name="Liu Y."/>
            <person name="Xu W."/>
            <person name="Pan J."/>
            <person name="Luo Z.H."/>
            <person name="Li M."/>
        </authorList>
    </citation>
    <scope>NUCLEOTIDE SEQUENCE [LARGE SCALE GENOMIC DNA]</scope>
    <source>
        <strain evidence="3">SpSt-767</strain>
    </source>
</reference>
<dbReference type="Gene3D" id="3.10.20.300">
    <property type="entry name" value="mk0293 like domain"/>
    <property type="match status" value="1"/>
</dbReference>
<dbReference type="InterPro" id="IPR002822">
    <property type="entry name" value="Ni_insertion"/>
</dbReference>
<accession>A0A7V6A371</accession>
<name>A0A7V6A371_9BACT</name>
<comment type="similarity">
    <text evidence="2">Belongs to the LarC family.</text>
</comment>
<dbReference type="Pfam" id="PF01969">
    <property type="entry name" value="Ni_insertion"/>
    <property type="match status" value="1"/>
</dbReference>
<evidence type="ECO:0000313" key="3">
    <source>
        <dbReference type="EMBL" id="HHS29290.1"/>
    </source>
</evidence>
<proteinExistence type="inferred from homology"/>
<gene>
    <name evidence="3" type="primary">larC</name>
    <name evidence="3" type="ORF">ENV52_06275</name>
</gene>
<dbReference type="GO" id="GO:0016829">
    <property type="term" value="F:lyase activity"/>
    <property type="evidence" value="ECO:0007669"/>
    <property type="project" value="UniProtKB-UniRule"/>
</dbReference>
<dbReference type="PANTHER" id="PTHR36566">
    <property type="entry name" value="NICKEL INSERTION PROTEIN-RELATED"/>
    <property type="match status" value="1"/>
</dbReference>
<organism evidence="3">
    <name type="scientific">Desulfobacca acetoxidans</name>
    <dbReference type="NCBI Taxonomy" id="60893"/>
    <lineage>
        <taxon>Bacteria</taxon>
        <taxon>Pseudomonadati</taxon>
        <taxon>Thermodesulfobacteriota</taxon>
        <taxon>Desulfobaccia</taxon>
        <taxon>Desulfobaccales</taxon>
        <taxon>Desulfobaccaceae</taxon>
        <taxon>Desulfobacca</taxon>
    </lineage>
</organism>
<evidence type="ECO:0000256" key="2">
    <source>
        <dbReference type="HAMAP-Rule" id="MF_01074"/>
    </source>
</evidence>